<evidence type="ECO:0000313" key="2">
    <source>
        <dbReference type="EMBL" id="TCS93231.1"/>
    </source>
</evidence>
<organism evidence="2 3">
    <name type="scientific">Hazenella coriacea</name>
    <dbReference type="NCBI Taxonomy" id="1179467"/>
    <lineage>
        <taxon>Bacteria</taxon>
        <taxon>Bacillati</taxon>
        <taxon>Bacillota</taxon>
        <taxon>Bacilli</taxon>
        <taxon>Bacillales</taxon>
        <taxon>Thermoactinomycetaceae</taxon>
        <taxon>Hazenella</taxon>
    </lineage>
</organism>
<comment type="caution">
    <text evidence="2">The sequence shown here is derived from an EMBL/GenBank/DDBJ whole genome shotgun (WGS) entry which is preliminary data.</text>
</comment>
<sequence>MLQYDQISIKELVTENDWKEAFPVMKQLRTHLNEETYISLVHQAKEENEYKLWGLYEENNIKAVIGFMPMVTLYNGRFIWICDLVTDSNERSKGYGEQLLTFTHEWALANDYHLVSLSSGLQRKNAHRFYKEKMNYEEVSYVFLKKLDE</sequence>
<dbReference type="Pfam" id="PF00583">
    <property type="entry name" value="Acetyltransf_1"/>
    <property type="match status" value="1"/>
</dbReference>
<keyword evidence="2" id="KW-0808">Transferase</keyword>
<evidence type="ECO:0000259" key="1">
    <source>
        <dbReference type="PROSITE" id="PS51186"/>
    </source>
</evidence>
<proteinExistence type="predicted"/>
<feature type="domain" description="N-acetyltransferase" evidence="1">
    <location>
        <begin position="7"/>
        <end position="149"/>
    </location>
</feature>
<dbReference type="GO" id="GO:0016747">
    <property type="term" value="F:acyltransferase activity, transferring groups other than amino-acyl groups"/>
    <property type="evidence" value="ECO:0007669"/>
    <property type="project" value="InterPro"/>
</dbReference>
<dbReference type="CDD" id="cd04301">
    <property type="entry name" value="NAT_SF"/>
    <property type="match status" value="1"/>
</dbReference>
<gene>
    <name evidence="2" type="ORF">EDD58_10845</name>
</gene>
<protein>
    <submittedName>
        <fullName evidence="2">Acetyltransferase (GNAT) family protein</fullName>
    </submittedName>
</protein>
<keyword evidence="3" id="KW-1185">Reference proteome</keyword>
<dbReference type="OrthoDB" id="9805924at2"/>
<dbReference type="InterPro" id="IPR016181">
    <property type="entry name" value="Acyl_CoA_acyltransferase"/>
</dbReference>
<name>A0A4R3L122_9BACL</name>
<evidence type="ECO:0000313" key="3">
    <source>
        <dbReference type="Proteomes" id="UP000294937"/>
    </source>
</evidence>
<dbReference type="Proteomes" id="UP000294937">
    <property type="component" value="Unassembled WGS sequence"/>
</dbReference>
<dbReference type="InterPro" id="IPR000182">
    <property type="entry name" value="GNAT_dom"/>
</dbReference>
<dbReference type="PROSITE" id="PS51186">
    <property type="entry name" value="GNAT"/>
    <property type="match status" value="1"/>
</dbReference>
<dbReference type="Gene3D" id="3.40.630.30">
    <property type="match status" value="1"/>
</dbReference>
<dbReference type="EMBL" id="SMAG01000008">
    <property type="protein sequence ID" value="TCS93231.1"/>
    <property type="molecule type" value="Genomic_DNA"/>
</dbReference>
<reference evidence="2 3" key="1">
    <citation type="submission" date="2019-03" db="EMBL/GenBank/DDBJ databases">
        <title>Genomic Encyclopedia of Type Strains, Phase IV (KMG-IV): sequencing the most valuable type-strain genomes for metagenomic binning, comparative biology and taxonomic classification.</title>
        <authorList>
            <person name="Goeker M."/>
        </authorList>
    </citation>
    <scope>NUCLEOTIDE SEQUENCE [LARGE SCALE GENOMIC DNA]</scope>
    <source>
        <strain evidence="2 3">DSM 45707</strain>
    </source>
</reference>
<dbReference type="RefSeq" id="WP_131925955.1">
    <property type="nucleotide sequence ID" value="NZ_SMAG01000008.1"/>
</dbReference>
<dbReference type="SUPFAM" id="SSF55729">
    <property type="entry name" value="Acyl-CoA N-acyltransferases (Nat)"/>
    <property type="match status" value="1"/>
</dbReference>
<dbReference type="AlphaFoldDB" id="A0A4R3L122"/>
<accession>A0A4R3L122</accession>